<dbReference type="AlphaFoldDB" id="A0A9P8Q4D1"/>
<reference evidence="1" key="2">
    <citation type="submission" date="2021-01" db="EMBL/GenBank/DDBJ databases">
        <authorList>
            <person name="Schikora-Tamarit M.A."/>
        </authorList>
    </citation>
    <scope>NUCLEOTIDE SEQUENCE</scope>
    <source>
        <strain evidence="1">CBS2887</strain>
    </source>
</reference>
<proteinExistence type="predicted"/>
<sequence length="147" mass="16068">MSENNIPPLDFSTSSFMLLTTELYCSSFVEKRVSTFGVSVIKSLEVWPLSVCSDFVPRPNSLQPKRTLEVSSSILPVNPVDWSRCLSPSLTRLATPSRDSKNDSSISIESKTLVIQSSTSSNSIPIISSFSLRLLSPSSSRFEISSG</sequence>
<reference evidence="1" key="1">
    <citation type="journal article" date="2021" name="Open Biol.">
        <title>Shared evolutionary footprints suggest mitochondrial oxidative damage underlies multiple complex I losses in fungi.</title>
        <authorList>
            <person name="Schikora-Tamarit M.A."/>
            <person name="Marcet-Houben M."/>
            <person name="Nosek J."/>
            <person name="Gabaldon T."/>
        </authorList>
    </citation>
    <scope>NUCLEOTIDE SEQUENCE</scope>
    <source>
        <strain evidence="1">CBS2887</strain>
    </source>
</reference>
<evidence type="ECO:0000313" key="1">
    <source>
        <dbReference type="EMBL" id="KAH3684032.1"/>
    </source>
</evidence>
<dbReference type="EMBL" id="JAEUBG010002825">
    <property type="protein sequence ID" value="KAH3684032.1"/>
    <property type="molecule type" value="Genomic_DNA"/>
</dbReference>
<evidence type="ECO:0000313" key="2">
    <source>
        <dbReference type="Proteomes" id="UP000774326"/>
    </source>
</evidence>
<organism evidence="1 2">
    <name type="scientific">Wickerhamomyces pijperi</name>
    <name type="common">Yeast</name>
    <name type="synonym">Pichia pijperi</name>
    <dbReference type="NCBI Taxonomy" id="599730"/>
    <lineage>
        <taxon>Eukaryota</taxon>
        <taxon>Fungi</taxon>
        <taxon>Dikarya</taxon>
        <taxon>Ascomycota</taxon>
        <taxon>Saccharomycotina</taxon>
        <taxon>Saccharomycetes</taxon>
        <taxon>Phaffomycetales</taxon>
        <taxon>Wickerhamomycetaceae</taxon>
        <taxon>Wickerhamomyces</taxon>
    </lineage>
</organism>
<comment type="caution">
    <text evidence="1">The sequence shown here is derived from an EMBL/GenBank/DDBJ whole genome shotgun (WGS) entry which is preliminary data.</text>
</comment>
<protein>
    <submittedName>
        <fullName evidence="1">Uncharacterized protein</fullName>
    </submittedName>
</protein>
<dbReference type="Proteomes" id="UP000774326">
    <property type="component" value="Unassembled WGS sequence"/>
</dbReference>
<gene>
    <name evidence="1" type="ORF">WICPIJ_005004</name>
</gene>
<accession>A0A9P8Q4D1</accession>
<name>A0A9P8Q4D1_WICPI</name>
<keyword evidence="2" id="KW-1185">Reference proteome</keyword>